<dbReference type="Proteomes" id="UP000037392">
    <property type="component" value="Unassembled WGS sequence"/>
</dbReference>
<dbReference type="PANTHER" id="PTHR18964">
    <property type="entry name" value="ROK (REPRESSOR, ORF, KINASE) FAMILY"/>
    <property type="match status" value="1"/>
</dbReference>
<reference evidence="4 5" key="1">
    <citation type="submission" date="2011-04" db="EMBL/GenBank/DDBJ databases">
        <title>The Genome Sequence of Clostridium citroniae WAL-19142.</title>
        <authorList>
            <consortium name="The Broad Institute Genome Sequencing Platform"/>
            <person name="Earl A."/>
            <person name="Ward D."/>
            <person name="Feldgarden M."/>
            <person name="Gevers D."/>
            <person name="Warren Y.A."/>
            <person name="Tyrrell K.L."/>
            <person name="Citron D.M."/>
            <person name="Goldstein E.J."/>
            <person name="Daigneault M."/>
            <person name="Allen-Vercoe E."/>
            <person name="Young S.K."/>
            <person name="Zeng Q."/>
            <person name="Gargeya S."/>
            <person name="Fitzgerald M."/>
            <person name="Haas B."/>
            <person name="Abouelleil A."/>
            <person name="Alvarado L."/>
            <person name="Arachchi H.M."/>
            <person name="Berlin A."/>
            <person name="Brown A."/>
            <person name="Chapman S.B."/>
            <person name="Chen Z."/>
            <person name="Dunbar C."/>
            <person name="Freedman E."/>
            <person name="Gearin G."/>
            <person name="Gellesch M."/>
            <person name="Goldberg J."/>
            <person name="Griggs A."/>
            <person name="Gujja S."/>
            <person name="Heilman E.R."/>
            <person name="Heiman D."/>
            <person name="Howarth C."/>
            <person name="Larson L."/>
            <person name="Lui A."/>
            <person name="MacDonald P.J."/>
            <person name="Mehta T."/>
            <person name="Montmayeur A."/>
            <person name="Murphy C."/>
            <person name="Neiman D."/>
            <person name="Pearson M."/>
            <person name="Priest M."/>
            <person name="Roberts A."/>
            <person name="Saif S."/>
            <person name="Shea T."/>
            <person name="Shenoy N."/>
            <person name="Sisk P."/>
            <person name="Stolte C."/>
            <person name="Sykes S."/>
            <person name="White J."/>
            <person name="Yandava C."/>
            <person name="Wortman J."/>
            <person name="Nusbaum C."/>
            <person name="Birren B."/>
        </authorList>
    </citation>
    <scope>NUCLEOTIDE SEQUENCE [LARGE SCALE GENOMIC DNA]</scope>
    <source>
        <strain evidence="4 5">WAL-19142</strain>
    </source>
</reference>
<dbReference type="EMBL" id="ADLK01000053">
    <property type="protein sequence ID" value="KMW11968.1"/>
    <property type="molecule type" value="Genomic_DNA"/>
</dbReference>
<gene>
    <name evidence="4" type="ORF">HMPREF9470_05398</name>
</gene>
<evidence type="ECO:0000256" key="2">
    <source>
        <dbReference type="ARBA" id="ARBA00006479"/>
    </source>
</evidence>
<dbReference type="InterPro" id="IPR043129">
    <property type="entry name" value="ATPase_NBD"/>
</dbReference>
<dbReference type="InterPro" id="IPR036388">
    <property type="entry name" value="WH-like_DNA-bd_sf"/>
</dbReference>
<dbReference type="Pfam" id="PF13412">
    <property type="entry name" value="HTH_24"/>
    <property type="match status" value="1"/>
</dbReference>
<evidence type="ECO:0000256" key="1">
    <source>
        <dbReference type="ARBA" id="ARBA00002486"/>
    </source>
</evidence>
<dbReference type="PANTHER" id="PTHR18964:SF149">
    <property type="entry name" value="BIFUNCTIONAL UDP-N-ACETYLGLUCOSAMINE 2-EPIMERASE_N-ACETYLMANNOSAMINE KINASE"/>
    <property type="match status" value="1"/>
</dbReference>
<proteinExistence type="inferred from homology"/>
<dbReference type="InterPro" id="IPR036390">
    <property type="entry name" value="WH_DNA-bd_sf"/>
</dbReference>
<keyword evidence="3" id="KW-0859">Xylose metabolism</keyword>
<dbReference type="GO" id="GO:0042732">
    <property type="term" value="P:D-xylose metabolic process"/>
    <property type="evidence" value="ECO:0007669"/>
    <property type="project" value="UniProtKB-KW"/>
</dbReference>
<evidence type="ECO:0000313" key="4">
    <source>
        <dbReference type="EMBL" id="KMW11968.1"/>
    </source>
</evidence>
<comment type="caution">
    <text evidence="4">The sequence shown here is derived from an EMBL/GenBank/DDBJ whole genome shotgun (WGS) entry which is preliminary data.</text>
</comment>
<dbReference type="RefSeq" id="WP_007858063.1">
    <property type="nucleotide sequence ID" value="NZ_KQ235887.1"/>
</dbReference>
<dbReference type="Pfam" id="PF00480">
    <property type="entry name" value="ROK"/>
    <property type="match status" value="1"/>
</dbReference>
<protein>
    <recommendedName>
        <fullName evidence="6">HTH marR-type domain-containing protein</fullName>
    </recommendedName>
</protein>
<keyword evidence="3" id="KW-0119">Carbohydrate metabolism</keyword>
<dbReference type="AlphaFoldDB" id="A0A0J9BFX7"/>
<dbReference type="InterPro" id="IPR000600">
    <property type="entry name" value="ROK"/>
</dbReference>
<evidence type="ECO:0008006" key="6">
    <source>
        <dbReference type="Google" id="ProtNLM"/>
    </source>
</evidence>
<evidence type="ECO:0000313" key="5">
    <source>
        <dbReference type="Proteomes" id="UP000037392"/>
    </source>
</evidence>
<dbReference type="Gene3D" id="1.10.10.10">
    <property type="entry name" value="Winged helix-like DNA-binding domain superfamily/Winged helix DNA-binding domain"/>
    <property type="match status" value="1"/>
</dbReference>
<sequence>MDTYVGKPQTIKKVNENIVLNAIASSPGVSQVQIADSTGLSLQTVNKVVRSLEEKGSVICTGISTYTGGRRARVYEVNENKGYIVCIYIQGDQFHCKITNIMEKEIISQIYHRNQDLDWSGNLLKVLETMTRKIDAERIEIIGIAVPGTVTNNRIYNIPAIPEWEGMDLKDLISRKYPCRVWIENDIKSATMGACSQFLHENNQNMAYISILDHIGSAIIINRKLYNSCNSFAGELAYMALGEYNRKPNQCGCADAILAQALETGNKDGIITLVARLLVNICCVMDPDLMVVATPHLSKDDIPKIQSEISNYIHSDYVPAIIIDDVIAEKNLDGIISLCRNKIEAAVQIIKA</sequence>
<dbReference type="PATRIC" id="fig|742734.4.peg.5774"/>
<dbReference type="GeneID" id="93166401"/>
<dbReference type="SUPFAM" id="SSF53067">
    <property type="entry name" value="Actin-like ATPase domain"/>
    <property type="match status" value="1"/>
</dbReference>
<dbReference type="SUPFAM" id="SSF46785">
    <property type="entry name" value="Winged helix' DNA-binding domain"/>
    <property type="match status" value="1"/>
</dbReference>
<evidence type="ECO:0000256" key="3">
    <source>
        <dbReference type="ARBA" id="ARBA00022629"/>
    </source>
</evidence>
<organism evidence="4 5">
    <name type="scientific">[Clostridium] citroniae WAL-19142</name>
    <dbReference type="NCBI Taxonomy" id="742734"/>
    <lineage>
        <taxon>Bacteria</taxon>
        <taxon>Bacillati</taxon>
        <taxon>Bacillota</taxon>
        <taxon>Clostridia</taxon>
        <taxon>Lachnospirales</taxon>
        <taxon>Lachnospiraceae</taxon>
        <taxon>Enterocloster</taxon>
    </lineage>
</organism>
<accession>A0A0J9BFX7</accession>
<dbReference type="Gene3D" id="3.30.420.40">
    <property type="match status" value="2"/>
</dbReference>
<name>A0A0J9BFX7_9FIRM</name>
<dbReference type="OrthoDB" id="6501901at2"/>
<comment type="similarity">
    <text evidence="2">Belongs to the ROK (NagC/XylR) family.</text>
</comment>
<comment type="function">
    <text evidence="1">Transcriptional repressor of xylose-utilizing enzymes.</text>
</comment>
<dbReference type="CDD" id="cd23763">
    <property type="entry name" value="ASKHA_ATPase_ROK"/>
    <property type="match status" value="1"/>
</dbReference>